<dbReference type="SUPFAM" id="SSF143011">
    <property type="entry name" value="RelE-like"/>
    <property type="match status" value="1"/>
</dbReference>
<gene>
    <name evidence="1" type="ORF">A3C94_02260</name>
</gene>
<dbReference type="EMBL" id="MFLJ01000001">
    <property type="protein sequence ID" value="OGG65073.1"/>
    <property type="molecule type" value="Genomic_DNA"/>
</dbReference>
<accession>A0A1F6DUK3</accession>
<dbReference type="STRING" id="1798496.A3C94_02260"/>
<evidence type="ECO:0008006" key="3">
    <source>
        <dbReference type="Google" id="ProtNLM"/>
    </source>
</evidence>
<comment type="caution">
    <text evidence="1">The sequence shown here is derived from an EMBL/GenBank/DDBJ whole genome shotgun (WGS) entry which is preliminary data.</text>
</comment>
<protein>
    <recommendedName>
        <fullName evidence="3">Plasmid stabilization system</fullName>
    </recommendedName>
</protein>
<name>A0A1F6DUK3_9BACT</name>
<dbReference type="AlphaFoldDB" id="A0A1F6DUK3"/>
<dbReference type="InterPro" id="IPR035093">
    <property type="entry name" value="RelE/ParE_toxin_dom_sf"/>
</dbReference>
<sequence length="86" mass="9985">MLSVSFKPSFIRKLNRIDDSLREETIEKIGLLKDIRNHRLLKVHKLHGPLAGLFSFSINFKTRIVFEYVSKTEVALLSIGDHDIYD</sequence>
<dbReference type="Proteomes" id="UP000177232">
    <property type="component" value="Unassembled WGS sequence"/>
</dbReference>
<proteinExistence type="predicted"/>
<reference evidence="1 2" key="1">
    <citation type="journal article" date="2016" name="Nat. Commun.">
        <title>Thousands of microbial genomes shed light on interconnected biogeochemical processes in an aquifer system.</title>
        <authorList>
            <person name="Anantharaman K."/>
            <person name="Brown C.T."/>
            <person name="Hug L.A."/>
            <person name="Sharon I."/>
            <person name="Castelle C.J."/>
            <person name="Probst A.J."/>
            <person name="Thomas B.C."/>
            <person name="Singh A."/>
            <person name="Wilkins M.J."/>
            <person name="Karaoz U."/>
            <person name="Brodie E.L."/>
            <person name="Williams K.H."/>
            <person name="Hubbard S.S."/>
            <person name="Banfield J.F."/>
        </authorList>
    </citation>
    <scope>NUCLEOTIDE SEQUENCE [LARGE SCALE GENOMIC DNA]</scope>
</reference>
<evidence type="ECO:0000313" key="2">
    <source>
        <dbReference type="Proteomes" id="UP000177232"/>
    </source>
</evidence>
<evidence type="ECO:0000313" key="1">
    <source>
        <dbReference type="EMBL" id="OGG65073.1"/>
    </source>
</evidence>
<dbReference type="Gene3D" id="3.30.2310.20">
    <property type="entry name" value="RelE-like"/>
    <property type="match status" value="1"/>
</dbReference>
<organism evidence="1 2">
    <name type="scientific">Candidatus Kaiserbacteria bacterium RIFCSPHIGHO2_02_FULL_55_17</name>
    <dbReference type="NCBI Taxonomy" id="1798496"/>
    <lineage>
        <taxon>Bacteria</taxon>
        <taxon>Candidatus Kaiseribacteriota</taxon>
    </lineage>
</organism>